<dbReference type="PROSITE" id="PS00671">
    <property type="entry name" value="D_2_HYDROXYACID_DH_3"/>
    <property type="match status" value="1"/>
</dbReference>
<evidence type="ECO:0000256" key="1">
    <source>
        <dbReference type="ARBA" id="ARBA00023002"/>
    </source>
</evidence>
<evidence type="ECO:0000313" key="5">
    <source>
        <dbReference type="Proteomes" id="UP000671914"/>
    </source>
</evidence>
<organism evidence="4 5">
    <name type="scientific">Agromyces archimandritae</name>
    <dbReference type="NCBI Taxonomy" id="2781962"/>
    <lineage>
        <taxon>Bacteria</taxon>
        <taxon>Bacillati</taxon>
        <taxon>Actinomycetota</taxon>
        <taxon>Actinomycetes</taxon>
        <taxon>Micrococcales</taxon>
        <taxon>Microbacteriaceae</taxon>
        <taxon>Agromyces</taxon>
    </lineage>
</organism>
<dbReference type="PANTHER" id="PTHR43333">
    <property type="entry name" value="2-HACID_DH_C DOMAIN-CONTAINING PROTEIN"/>
    <property type="match status" value="1"/>
</dbReference>
<proteinExistence type="predicted"/>
<accession>A0A975FNP7</accession>
<dbReference type="InterPro" id="IPR006140">
    <property type="entry name" value="D-isomer_DH_NAD-bd"/>
</dbReference>
<keyword evidence="1" id="KW-0560">Oxidoreductase</keyword>
<dbReference type="GO" id="GO:0051287">
    <property type="term" value="F:NAD binding"/>
    <property type="evidence" value="ECO:0007669"/>
    <property type="project" value="InterPro"/>
</dbReference>
<evidence type="ECO:0000259" key="3">
    <source>
        <dbReference type="Pfam" id="PF02826"/>
    </source>
</evidence>
<dbReference type="InterPro" id="IPR029753">
    <property type="entry name" value="D-isomer_DH_CS"/>
</dbReference>
<dbReference type="Proteomes" id="UP000671914">
    <property type="component" value="Chromosome"/>
</dbReference>
<dbReference type="GO" id="GO:0016616">
    <property type="term" value="F:oxidoreductase activity, acting on the CH-OH group of donors, NAD or NADP as acceptor"/>
    <property type="evidence" value="ECO:0007669"/>
    <property type="project" value="UniProtKB-ARBA"/>
</dbReference>
<evidence type="ECO:0000313" key="4">
    <source>
        <dbReference type="EMBL" id="QTX04843.1"/>
    </source>
</evidence>
<gene>
    <name evidence="4" type="ORF">G127AT_00820</name>
</gene>
<dbReference type="InterPro" id="IPR036291">
    <property type="entry name" value="NAD(P)-bd_dom_sf"/>
</dbReference>
<feature type="domain" description="D-isomer specific 2-hydroxyacid dehydrogenase NAD-binding" evidence="3">
    <location>
        <begin position="130"/>
        <end position="300"/>
    </location>
</feature>
<evidence type="ECO:0000256" key="2">
    <source>
        <dbReference type="ARBA" id="ARBA00023027"/>
    </source>
</evidence>
<dbReference type="EMBL" id="CP071696">
    <property type="protein sequence ID" value="QTX04843.1"/>
    <property type="molecule type" value="Genomic_DNA"/>
</dbReference>
<dbReference type="KEGG" id="aarc:G127AT_00820"/>
<dbReference type="AlphaFoldDB" id="A0A975FNP7"/>
<sequence>MTSDAASPTAQHAAVLAVPAWTPPEGARPEPGPIAVLPEPEEAFVRAIESAGGTVAPLGDDTRGLVWLSSKHPDELQRVLDGHPRIGWVQLPWAGVDAFAPLLAANAGASRVWTSAKGAYAQPVAEHALMLALASLRLLPRRLAVKHWEGREDGRSLFGLRVVILGAGGIALELLRLLEPFGTHATIVRRSPEPVPGAERTVTSDRLGEVLPEADVVFVAAALTSGTSKLIGVEEFRAMPAGAVLVNIARGGLVDTDALVDALTAGEIAGAGVDVTDPEPLPDGHPLWSAPNVIVTPHVADTEEMVRPLLAARVEANVRAFLGEGGFLGVVDPAAGY</sequence>
<keyword evidence="5" id="KW-1185">Reference proteome</keyword>
<dbReference type="CDD" id="cd12159">
    <property type="entry name" value="2-Hacid_dh_2"/>
    <property type="match status" value="1"/>
</dbReference>
<reference evidence="4" key="1">
    <citation type="submission" date="2021-03" db="EMBL/GenBank/DDBJ databases">
        <title>Agromyces archimandritus sp. nov., isolated from the cockroach Archimandrita tessellata.</title>
        <authorList>
            <person name="Guzman J."/>
            <person name="Ortuzar M."/>
            <person name="Poehlein A."/>
            <person name="Daniel R."/>
            <person name="Trujillo M."/>
            <person name="Vilcinskas A."/>
        </authorList>
    </citation>
    <scope>NUCLEOTIDE SEQUENCE</scope>
    <source>
        <strain evidence="4">G127AT</strain>
    </source>
</reference>
<name>A0A975FNP7_9MICO</name>
<dbReference type="Gene3D" id="3.40.50.720">
    <property type="entry name" value="NAD(P)-binding Rossmann-like Domain"/>
    <property type="match status" value="2"/>
</dbReference>
<dbReference type="SUPFAM" id="SSF51735">
    <property type="entry name" value="NAD(P)-binding Rossmann-fold domains"/>
    <property type="match status" value="1"/>
</dbReference>
<dbReference type="Pfam" id="PF02826">
    <property type="entry name" value="2-Hacid_dh_C"/>
    <property type="match status" value="1"/>
</dbReference>
<dbReference type="RefSeq" id="WP_210898866.1">
    <property type="nucleotide sequence ID" value="NZ_CP071696.1"/>
</dbReference>
<dbReference type="PANTHER" id="PTHR43333:SF1">
    <property type="entry name" value="D-ISOMER SPECIFIC 2-HYDROXYACID DEHYDROGENASE NAD-BINDING DOMAIN-CONTAINING PROTEIN"/>
    <property type="match status" value="1"/>
</dbReference>
<protein>
    <submittedName>
        <fullName evidence="4">Hydroxyacid dehydrogenase</fullName>
    </submittedName>
</protein>
<keyword evidence="2" id="KW-0520">NAD</keyword>